<evidence type="ECO:0000313" key="2">
    <source>
        <dbReference type="Proteomes" id="UP000005239"/>
    </source>
</evidence>
<evidence type="ECO:0000313" key="1">
    <source>
        <dbReference type="EnsemblMetazoa" id="PPA41180.1"/>
    </source>
</evidence>
<dbReference type="PANTHER" id="PTHR46178">
    <property type="entry name" value="SEVEN TM RECEPTOR"/>
    <property type="match status" value="1"/>
</dbReference>
<dbReference type="PANTHER" id="PTHR46178:SF9">
    <property type="entry name" value="SEVEN TM RECEPTOR"/>
    <property type="match status" value="1"/>
</dbReference>
<reference evidence="1" key="2">
    <citation type="submission" date="2022-06" db="UniProtKB">
        <authorList>
            <consortium name="EnsemblMetazoa"/>
        </authorList>
    </citation>
    <scope>IDENTIFICATION</scope>
    <source>
        <strain evidence="1">PS312</strain>
    </source>
</reference>
<dbReference type="Pfam" id="PF10319">
    <property type="entry name" value="7TM_GPCR_Srj"/>
    <property type="match status" value="1"/>
</dbReference>
<dbReference type="Proteomes" id="UP000005239">
    <property type="component" value="Unassembled WGS sequence"/>
</dbReference>
<proteinExistence type="predicted"/>
<dbReference type="EnsemblMetazoa" id="PPA41180.1">
    <property type="protein sequence ID" value="PPA41180.1"/>
    <property type="gene ID" value="WBGene00279549"/>
</dbReference>
<gene>
    <name evidence="1" type="primary">WBGene00279549</name>
</gene>
<accession>A0A2A6CKI0</accession>
<reference evidence="2" key="1">
    <citation type="journal article" date="2008" name="Nat. Genet.">
        <title>The Pristionchus pacificus genome provides a unique perspective on nematode lifestyle and parasitism.</title>
        <authorList>
            <person name="Dieterich C."/>
            <person name="Clifton S.W."/>
            <person name="Schuster L.N."/>
            <person name="Chinwalla A."/>
            <person name="Delehaunty K."/>
            <person name="Dinkelacker I."/>
            <person name="Fulton L."/>
            <person name="Fulton R."/>
            <person name="Godfrey J."/>
            <person name="Minx P."/>
            <person name="Mitreva M."/>
            <person name="Roeseler W."/>
            <person name="Tian H."/>
            <person name="Witte H."/>
            <person name="Yang S.P."/>
            <person name="Wilson R.K."/>
            <person name="Sommer R.J."/>
        </authorList>
    </citation>
    <scope>NUCLEOTIDE SEQUENCE [LARGE SCALE GENOMIC DNA]</scope>
    <source>
        <strain evidence="2">PS312</strain>
    </source>
</reference>
<protein>
    <submittedName>
        <fullName evidence="1">G protein-coupled receptor</fullName>
    </submittedName>
</protein>
<sequence length="426" mass="49429">MHLFGKFLRRQRIRLHPCNYFILTPHPIFLNFVVYALVRFSKKIDGFRYVFYTYCVTNTVFAFNYALILTQWVQLPGASVFFPTGPFAEDLTITPIAFRSESFIYFFIMCLVAATFMYRYFMVVRHKLNVEYGERFPANFGKIYILVIATRTTDLNVIGIISGVLIAVQLISMIWTGWRIYITIHASIGSQKLKILEKNAFRLLISQAVNPMVLIFVPTFINFYQAEMMKLPEIVNQIATILMNSFVVKNPMLNIIFSSDNGFVLLHAIIAYLILFVAIILNIVVFVLVKVSTKIDGFRYVFYTYCVTNSVFALNYALLLTQWIHLSDISVFFPTGPFADNLTLIPAAFRVIFVAFCNLQKLYIQCQIFIYFFIMCLVAATYIYRYFAVTRPRANKFIMRAAEAFSFAPVILWLFDTFPTVELRHL</sequence>
<organism evidence="1 2">
    <name type="scientific">Pristionchus pacificus</name>
    <name type="common">Parasitic nematode worm</name>
    <dbReference type="NCBI Taxonomy" id="54126"/>
    <lineage>
        <taxon>Eukaryota</taxon>
        <taxon>Metazoa</taxon>
        <taxon>Ecdysozoa</taxon>
        <taxon>Nematoda</taxon>
        <taxon>Chromadorea</taxon>
        <taxon>Rhabditida</taxon>
        <taxon>Rhabditina</taxon>
        <taxon>Diplogasteromorpha</taxon>
        <taxon>Diplogasteroidea</taxon>
        <taxon>Neodiplogasteridae</taxon>
        <taxon>Pristionchus</taxon>
    </lineage>
</organism>
<dbReference type="AlphaFoldDB" id="A0A2A6CKI0"/>
<keyword evidence="2" id="KW-1185">Reference proteome</keyword>
<accession>A0A8R1Z0V6</accession>
<name>A0A2A6CKI0_PRIPA</name>
<dbReference type="InterPro" id="IPR019423">
    <property type="entry name" value="7TM_GPCR_serpentine_rcpt_Srj"/>
</dbReference>
<dbReference type="OrthoDB" id="5792363at2759"/>